<dbReference type="EMBL" id="KV875145">
    <property type="protein sequence ID" value="OIW22161.1"/>
    <property type="molecule type" value="Genomic_DNA"/>
</dbReference>
<dbReference type="Proteomes" id="UP000182658">
    <property type="component" value="Unassembled WGS sequence"/>
</dbReference>
<sequence>MTRDGQTVTVCLYAVNTRTVYCVMSDPDTLSQSQLRRRHHRQACCISVYHVLVKNDCHSPCSTSLSSQMRAAVVSLPWCFGLRSNQDTDAHKIRYWALEASPLGLALASSLRELYSGSHIACQASMLVLNGHTSAKLANTRVVDVSRLLPSTQALVERNLPETHKIKTIPYRWSTSSAILCPQHHHFHWYPQTISSCLTRMPTVKGPTRYKPSTVRLACRLRSNGQPTRYVSRRNVNTQDALNCGVSVSMYMYYVLAGAQKLYHTCRRA</sequence>
<proteinExistence type="predicted"/>
<evidence type="ECO:0000313" key="1">
    <source>
        <dbReference type="EMBL" id="OIW22161.1"/>
    </source>
</evidence>
<gene>
    <name evidence="1" type="ORF">CONLIGDRAFT_367862</name>
</gene>
<keyword evidence="2" id="KW-1185">Reference proteome</keyword>
<reference evidence="1 2" key="1">
    <citation type="submission" date="2016-10" db="EMBL/GenBank/DDBJ databases">
        <title>Draft genome sequence of Coniochaeta ligniaria NRRL30616, a lignocellulolytic fungus for bioabatement of inhibitors in plant biomass hydrolysates.</title>
        <authorList>
            <consortium name="DOE Joint Genome Institute"/>
            <person name="Jimenez D.J."/>
            <person name="Hector R.E."/>
            <person name="Riley R."/>
            <person name="Sun H."/>
            <person name="Grigoriev I.V."/>
            <person name="Van Elsas J.D."/>
            <person name="Nichols N.N."/>
        </authorList>
    </citation>
    <scope>NUCLEOTIDE SEQUENCE [LARGE SCALE GENOMIC DNA]</scope>
    <source>
        <strain evidence="1 2">NRRL 30616</strain>
    </source>
</reference>
<name>A0A1J7IM02_9PEZI</name>
<evidence type="ECO:0000313" key="2">
    <source>
        <dbReference type="Proteomes" id="UP000182658"/>
    </source>
</evidence>
<dbReference type="InParanoid" id="A0A1J7IM02"/>
<organism evidence="1 2">
    <name type="scientific">Coniochaeta ligniaria NRRL 30616</name>
    <dbReference type="NCBI Taxonomy" id="1408157"/>
    <lineage>
        <taxon>Eukaryota</taxon>
        <taxon>Fungi</taxon>
        <taxon>Dikarya</taxon>
        <taxon>Ascomycota</taxon>
        <taxon>Pezizomycotina</taxon>
        <taxon>Sordariomycetes</taxon>
        <taxon>Sordariomycetidae</taxon>
        <taxon>Coniochaetales</taxon>
        <taxon>Coniochaetaceae</taxon>
        <taxon>Coniochaeta</taxon>
    </lineage>
</organism>
<dbReference type="AlphaFoldDB" id="A0A1J7IM02"/>
<accession>A0A1J7IM02</accession>
<protein>
    <submittedName>
        <fullName evidence="1">Uncharacterized protein</fullName>
    </submittedName>
</protein>